<feature type="coiled-coil region" evidence="7">
    <location>
        <begin position="261"/>
        <end position="288"/>
    </location>
</feature>
<dbReference type="PROSITE" id="PS00745">
    <property type="entry name" value="RF_PROK_I"/>
    <property type="match status" value="1"/>
</dbReference>
<comment type="PTM">
    <text evidence="5">Methylated by PrmC. Methylation increases the termination efficiency of RF1.</text>
</comment>
<keyword evidence="7" id="KW-0175">Coiled coil</keyword>
<evidence type="ECO:0000259" key="8">
    <source>
        <dbReference type="PROSITE" id="PS00745"/>
    </source>
</evidence>
<dbReference type="AlphaFoldDB" id="A0A1G2AP23"/>
<dbReference type="STRING" id="1798540.A3B74_04770"/>
<feature type="domain" description="Prokaryotic-type class I peptide chain release factors" evidence="8">
    <location>
        <begin position="225"/>
        <end position="241"/>
    </location>
</feature>
<dbReference type="NCBIfam" id="NF001859">
    <property type="entry name" value="PRK00591.1"/>
    <property type="match status" value="1"/>
</dbReference>
<feature type="modified residue" description="N5-methylglutamine" evidence="5">
    <location>
        <position position="232"/>
    </location>
</feature>
<evidence type="ECO:0000256" key="2">
    <source>
        <dbReference type="ARBA" id="ARBA00010835"/>
    </source>
</evidence>
<dbReference type="InterPro" id="IPR050057">
    <property type="entry name" value="Prokaryotic/Mito_RF"/>
</dbReference>
<dbReference type="Proteomes" id="UP000177165">
    <property type="component" value="Unassembled WGS sequence"/>
</dbReference>
<dbReference type="GO" id="GO:0016149">
    <property type="term" value="F:translation release factor activity, codon specific"/>
    <property type="evidence" value="ECO:0007669"/>
    <property type="project" value="UniProtKB-UniRule"/>
</dbReference>
<evidence type="ECO:0000313" key="10">
    <source>
        <dbReference type="Proteomes" id="UP000177165"/>
    </source>
</evidence>
<dbReference type="Pfam" id="PF03462">
    <property type="entry name" value="PCRF"/>
    <property type="match status" value="1"/>
</dbReference>
<evidence type="ECO:0000256" key="7">
    <source>
        <dbReference type="SAM" id="Coils"/>
    </source>
</evidence>
<dbReference type="SMART" id="SM00937">
    <property type="entry name" value="PCRF"/>
    <property type="match status" value="1"/>
</dbReference>
<proteinExistence type="inferred from homology"/>
<comment type="function">
    <text evidence="1 5">Peptide chain release factor 1 directs the termination of translation in response to the peptide chain termination codons UAG and UAA.</text>
</comment>
<dbReference type="Pfam" id="PF00472">
    <property type="entry name" value="RF-1"/>
    <property type="match status" value="1"/>
</dbReference>
<accession>A0A1G2AP23</accession>
<evidence type="ECO:0000256" key="1">
    <source>
        <dbReference type="ARBA" id="ARBA00002986"/>
    </source>
</evidence>
<dbReference type="InterPro" id="IPR045853">
    <property type="entry name" value="Pep_chain_release_fac_I_sf"/>
</dbReference>
<dbReference type="InterPro" id="IPR005139">
    <property type="entry name" value="PCRF"/>
</dbReference>
<dbReference type="InterPro" id="IPR004373">
    <property type="entry name" value="RF-1"/>
</dbReference>
<dbReference type="InterPro" id="IPR000352">
    <property type="entry name" value="Pep_chain_release_fac_I"/>
</dbReference>
<keyword evidence="4 5" id="KW-0648">Protein biosynthesis</keyword>
<dbReference type="PANTHER" id="PTHR43804:SF7">
    <property type="entry name" value="LD18447P"/>
    <property type="match status" value="1"/>
</dbReference>
<dbReference type="PANTHER" id="PTHR43804">
    <property type="entry name" value="LD18447P"/>
    <property type="match status" value="1"/>
</dbReference>
<dbReference type="HAMAP" id="MF_00093">
    <property type="entry name" value="Rel_fac_1"/>
    <property type="match status" value="1"/>
</dbReference>
<dbReference type="Gene3D" id="6.10.140.1950">
    <property type="match status" value="1"/>
</dbReference>
<dbReference type="Gene3D" id="3.30.160.20">
    <property type="match status" value="1"/>
</dbReference>
<dbReference type="FunFam" id="3.30.160.20:FF:000004">
    <property type="entry name" value="Peptide chain release factor 1"/>
    <property type="match status" value="1"/>
</dbReference>
<sequence length="354" mass="40387">MQQKVQHILSTFQTLEQQLSDPVTVTNPQKLQLLSQKYAELKPLYELSVQYNNLRNDLTEATALLQNDDAEFKNLAQETIKEIQAKLTTVEGTLQQMLIGEDPMDTKDIIVEIRAGAGGVEASLFASELYRMYTRYAERKEWKTQLLSSNRSDLGGFKEIIFEISGEKIFSFMKYESGVHRVQRIPETEKSGRIHTSTATVAILPEAQEVDIEIKPADVRLDVFRSGGHGGQSVNTTDSAVRVTHIPTGLIVTCQDEKSQLKNREKAMKVLRSRLLALREEIEQKKRGQTRRIQIGTGDRSEKIRTYNFPQDRITDHRIKQSWKNIQSILDGDLDTLITALKEVDVTRRLEKIE</sequence>
<gene>
    <name evidence="5" type="primary">prfA</name>
    <name evidence="9" type="ORF">A3B74_04770</name>
</gene>
<dbReference type="GO" id="GO:0005737">
    <property type="term" value="C:cytoplasm"/>
    <property type="evidence" value="ECO:0007669"/>
    <property type="project" value="UniProtKB-SubCell"/>
</dbReference>
<comment type="caution">
    <text evidence="9">The sequence shown here is derived from an EMBL/GenBank/DDBJ whole genome shotgun (WGS) entry which is preliminary data.</text>
</comment>
<protein>
    <recommendedName>
        <fullName evidence="5 6">Peptide chain release factor 1</fullName>
        <shortName evidence="5">RF-1</shortName>
    </recommendedName>
</protein>
<comment type="subcellular location">
    <subcellularLocation>
        <location evidence="5">Cytoplasm</location>
    </subcellularLocation>
</comment>
<reference evidence="9 10" key="1">
    <citation type="journal article" date="2016" name="Nat. Commun.">
        <title>Thousands of microbial genomes shed light on interconnected biogeochemical processes in an aquifer system.</title>
        <authorList>
            <person name="Anantharaman K."/>
            <person name="Brown C.T."/>
            <person name="Hug L.A."/>
            <person name="Sharon I."/>
            <person name="Castelle C.J."/>
            <person name="Probst A.J."/>
            <person name="Thomas B.C."/>
            <person name="Singh A."/>
            <person name="Wilkins M.J."/>
            <person name="Karaoz U."/>
            <person name="Brodie E.L."/>
            <person name="Williams K.H."/>
            <person name="Hubbard S.S."/>
            <person name="Banfield J.F."/>
        </authorList>
    </citation>
    <scope>NUCLEOTIDE SEQUENCE [LARGE SCALE GENOMIC DNA]</scope>
</reference>
<evidence type="ECO:0000256" key="4">
    <source>
        <dbReference type="ARBA" id="ARBA00022917"/>
    </source>
</evidence>
<dbReference type="EMBL" id="MHKB01000013">
    <property type="protein sequence ID" value="OGY78658.1"/>
    <property type="molecule type" value="Genomic_DNA"/>
</dbReference>
<comment type="similarity">
    <text evidence="2 5">Belongs to the prokaryotic/mitochondrial release factor family.</text>
</comment>
<keyword evidence="5" id="KW-0963">Cytoplasm</keyword>
<keyword evidence="3 5" id="KW-0488">Methylation</keyword>
<evidence type="ECO:0000256" key="3">
    <source>
        <dbReference type="ARBA" id="ARBA00022481"/>
    </source>
</evidence>
<organism evidence="9 10">
    <name type="scientific">Candidatus Kerfeldbacteria bacterium RIFCSPHIGHO2_02_FULL_42_14</name>
    <dbReference type="NCBI Taxonomy" id="1798540"/>
    <lineage>
        <taxon>Bacteria</taxon>
        <taxon>Candidatus Kerfeldiibacteriota</taxon>
    </lineage>
</organism>
<evidence type="ECO:0000256" key="5">
    <source>
        <dbReference type="HAMAP-Rule" id="MF_00093"/>
    </source>
</evidence>
<dbReference type="SUPFAM" id="SSF75620">
    <property type="entry name" value="Release factor"/>
    <property type="match status" value="1"/>
</dbReference>
<dbReference type="Gene3D" id="3.30.70.1660">
    <property type="match status" value="1"/>
</dbReference>
<name>A0A1G2AP23_9BACT</name>
<evidence type="ECO:0000313" key="9">
    <source>
        <dbReference type="EMBL" id="OGY78658.1"/>
    </source>
</evidence>
<dbReference type="NCBIfam" id="TIGR00019">
    <property type="entry name" value="prfA"/>
    <property type="match status" value="1"/>
</dbReference>
<dbReference type="FunFam" id="3.30.70.1660:FF:000002">
    <property type="entry name" value="Peptide chain release factor 1"/>
    <property type="match status" value="1"/>
</dbReference>
<evidence type="ECO:0000256" key="6">
    <source>
        <dbReference type="NCBIfam" id="TIGR00019"/>
    </source>
</evidence>